<evidence type="ECO:0000256" key="2">
    <source>
        <dbReference type="SAM" id="MobiDB-lite"/>
    </source>
</evidence>
<feature type="coiled-coil region" evidence="1">
    <location>
        <begin position="41"/>
        <end position="68"/>
    </location>
</feature>
<organism evidence="3 4">
    <name type="scientific">Falsiroseomonas tokyonensis</name>
    <dbReference type="NCBI Taxonomy" id="430521"/>
    <lineage>
        <taxon>Bacteria</taxon>
        <taxon>Pseudomonadati</taxon>
        <taxon>Pseudomonadota</taxon>
        <taxon>Alphaproteobacteria</taxon>
        <taxon>Acetobacterales</taxon>
        <taxon>Roseomonadaceae</taxon>
        <taxon>Falsiroseomonas</taxon>
    </lineage>
</organism>
<evidence type="ECO:0000256" key="1">
    <source>
        <dbReference type="SAM" id="Coils"/>
    </source>
</evidence>
<proteinExistence type="predicted"/>
<reference evidence="4" key="1">
    <citation type="journal article" date="2019" name="Int. J. Syst. Evol. Microbiol.">
        <title>The Global Catalogue of Microorganisms (GCM) 10K type strain sequencing project: providing services to taxonomists for standard genome sequencing and annotation.</title>
        <authorList>
            <consortium name="The Broad Institute Genomics Platform"/>
            <consortium name="The Broad Institute Genome Sequencing Center for Infectious Disease"/>
            <person name="Wu L."/>
            <person name="Ma J."/>
        </authorList>
    </citation>
    <scope>NUCLEOTIDE SEQUENCE [LARGE SCALE GENOMIC DNA]</scope>
    <source>
        <strain evidence="4">CGMCC 1.16855</strain>
    </source>
</reference>
<dbReference type="RefSeq" id="WP_216840567.1">
    <property type="nucleotide sequence ID" value="NZ_JAFNJS010000041.1"/>
</dbReference>
<name>A0ABV7C4K5_9PROT</name>
<accession>A0ABV7C4K5</accession>
<gene>
    <name evidence="3" type="ORF">ACFOD3_29890</name>
</gene>
<evidence type="ECO:0008006" key="5">
    <source>
        <dbReference type="Google" id="ProtNLM"/>
    </source>
</evidence>
<protein>
    <recommendedName>
        <fullName evidence="5">Minor capsid protein</fullName>
    </recommendedName>
</protein>
<dbReference type="Proteomes" id="UP001595420">
    <property type="component" value="Unassembled WGS sequence"/>
</dbReference>
<comment type="caution">
    <text evidence="3">The sequence shown here is derived from an EMBL/GenBank/DDBJ whole genome shotgun (WGS) entry which is preliminary data.</text>
</comment>
<sequence length="190" mass="19676">MSGIELFALPAAIGGGSVTVGSALGVAGLLAGATRGASANNAQQRALYDNAQAQRQAGQNEIMAGEAEGARLQDDGRRRQAAAFNQAAGRGIDPSSGSEVDVAADLAGGSALDAEIARWRGRQAAVGRYDEANAMDRRARRLEASKLTDAGSTLLTSGARLYGTFEPRSEYIPPKYTKPERTTGRIAGPI</sequence>
<dbReference type="EMBL" id="JBHRSB010000041">
    <property type="protein sequence ID" value="MFC3004131.1"/>
    <property type="molecule type" value="Genomic_DNA"/>
</dbReference>
<keyword evidence="1" id="KW-0175">Coiled coil</keyword>
<keyword evidence="4" id="KW-1185">Reference proteome</keyword>
<feature type="compositionally biased region" description="Low complexity" evidence="2">
    <location>
        <begin position="81"/>
        <end position="91"/>
    </location>
</feature>
<feature type="region of interest" description="Disordered" evidence="2">
    <location>
        <begin position="70"/>
        <end position="98"/>
    </location>
</feature>
<feature type="region of interest" description="Disordered" evidence="2">
    <location>
        <begin position="169"/>
        <end position="190"/>
    </location>
</feature>
<evidence type="ECO:0000313" key="3">
    <source>
        <dbReference type="EMBL" id="MFC3004131.1"/>
    </source>
</evidence>
<evidence type="ECO:0000313" key="4">
    <source>
        <dbReference type="Proteomes" id="UP001595420"/>
    </source>
</evidence>